<protein>
    <submittedName>
        <fullName evidence="2">NmrA family NAD(P)-binding protein</fullName>
    </submittedName>
</protein>
<dbReference type="InterPro" id="IPR008030">
    <property type="entry name" value="NmrA-like"/>
</dbReference>
<dbReference type="Pfam" id="PF05368">
    <property type="entry name" value="NmrA"/>
    <property type="match status" value="1"/>
</dbReference>
<dbReference type="EMBL" id="CP059319">
    <property type="protein sequence ID" value="QTH21686.1"/>
    <property type="molecule type" value="Genomic_DNA"/>
</dbReference>
<dbReference type="Gene3D" id="3.90.25.10">
    <property type="entry name" value="UDP-galactose 4-epimerase, domain 1"/>
    <property type="match status" value="1"/>
</dbReference>
<dbReference type="InterPro" id="IPR036291">
    <property type="entry name" value="NAD(P)-bd_dom_sf"/>
</dbReference>
<evidence type="ECO:0000259" key="1">
    <source>
        <dbReference type="Pfam" id="PF05368"/>
    </source>
</evidence>
<dbReference type="SUPFAM" id="SSF51735">
    <property type="entry name" value="NAD(P)-binding Rossmann-fold domains"/>
    <property type="match status" value="1"/>
</dbReference>
<organism evidence="2 3">
    <name type="scientific">Rhizorhabdus wittichii</name>
    <dbReference type="NCBI Taxonomy" id="160791"/>
    <lineage>
        <taxon>Bacteria</taxon>
        <taxon>Pseudomonadati</taxon>
        <taxon>Pseudomonadota</taxon>
        <taxon>Alphaproteobacteria</taxon>
        <taxon>Sphingomonadales</taxon>
        <taxon>Sphingomonadaceae</taxon>
        <taxon>Rhizorhabdus</taxon>
    </lineage>
</organism>
<proteinExistence type="predicted"/>
<dbReference type="AlphaFoldDB" id="A0A975D3P0"/>
<feature type="domain" description="NmrA-like" evidence="1">
    <location>
        <begin position="3"/>
        <end position="237"/>
    </location>
</feature>
<dbReference type="PANTHER" id="PTHR43162">
    <property type="match status" value="1"/>
</dbReference>
<dbReference type="Proteomes" id="UP000664914">
    <property type="component" value="Chromosome"/>
</dbReference>
<dbReference type="RefSeq" id="WP_029992373.1">
    <property type="nucleotide sequence ID" value="NZ_CP059319.1"/>
</dbReference>
<name>A0A975D3P0_9SPHN</name>
<reference evidence="2" key="1">
    <citation type="submission" date="2020-07" db="EMBL/GenBank/DDBJ databases">
        <authorList>
            <person name="Camacho E."/>
        </authorList>
    </citation>
    <scope>NUCLEOTIDE SEQUENCE</scope>
    <source>
        <strain evidence="2">MPO218</strain>
    </source>
</reference>
<evidence type="ECO:0000313" key="3">
    <source>
        <dbReference type="Proteomes" id="UP000664914"/>
    </source>
</evidence>
<dbReference type="InterPro" id="IPR051604">
    <property type="entry name" value="Ergot_Alk_Oxidoreductase"/>
</dbReference>
<gene>
    <name evidence="2" type="ORF">HRJ34_25860</name>
</gene>
<dbReference type="Gene3D" id="3.40.50.720">
    <property type="entry name" value="NAD(P)-binding Rossmann-like Domain"/>
    <property type="match status" value="1"/>
</dbReference>
<sequence length="298" mass="32778">MARILILGATGNIASIVTSILAEEGRHQLRLSSTRDEGVEQLKALYPEAEVVKADWHDQASLPAALEGVNRVLIITPDFITDEVVATSNILEAAKGAPIDLIVRHIAVYPGVTDADITEEWFATRTGSALKNVTIPLHRRSGLPTTLINVSAWIGFNLMWFAESDIQDKRYLPLPARLDARRTWISESDIARVAAKVLSDGPATHAGQEYVLTGTEKIGFDDVVAMLSDEVGETVELRDTEDGLRRAAGANSEQLISYISCERRHCGNVDPDPTFERLMGRPPQSLRAYIAENRDYFA</sequence>
<evidence type="ECO:0000313" key="2">
    <source>
        <dbReference type="EMBL" id="QTH21686.1"/>
    </source>
</evidence>
<reference evidence="2" key="2">
    <citation type="submission" date="2021-04" db="EMBL/GenBank/DDBJ databases">
        <title>Isolation and genomic analysis of the ibuprofen-degrading bacterium Sphingomonas strain MPO218.</title>
        <authorList>
            <person name="Aulestia M."/>
            <person name="Flores A."/>
            <person name="Mangas E.L."/>
            <person name="Perez-Pulido A.J."/>
            <person name="Santero E."/>
            <person name="Camacho E.M."/>
        </authorList>
    </citation>
    <scope>NUCLEOTIDE SEQUENCE</scope>
    <source>
        <strain evidence="2">MPO218</strain>
    </source>
</reference>
<accession>A0A975D3P0</accession>
<dbReference type="PANTHER" id="PTHR43162:SF1">
    <property type="entry name" value="PRESTALK A DIFFERENTIATION PROTEIN A"/>
    <property type="match status" value="1"/>
</dbReference>